<dbReference type="PANTHER" id="PTHR22891">
    <property type="entry name" value="EUKARYOTIC TRANSLATION INITIATION FACTOR 2C"/>
    <property type="match status" value="1"/>
</dbReference>
<evidence type="ECO:0000313" key="3">
    <source>
        <dbReference type="Proteomes" id="UP000596661"/>
    </source>
</evidence>
<evidence type="ECO:0000313" key="2">
    <source>
        <dbReference type="EnsemblPlants" id="cds.evm.model.04.1408"/>
    </source>
</evidence>
<evidence type="ECO:0000259" key="1">
    <source>
        <dbReference type="Pfam" id="PF16488"/>
    </source>
</evidence>
<dbReference type="AlphaFoldDB" id="A0A803PCX8"/>
<name>A0A803PCX8_CANSA</name>
<organism evidence="2 3">
    <name type="scientific">Cannabis sativa</name>
    <name type="common">Hemp</name>
    <name type="synonym">Marijuana</name>
    <dbReference type="NCBI Taxonomy" id="3483"/>
    <lineage>
        <taxon>Eukaryota</taxon>
        <taxon>Viridiplantae</taxon>
        <taxon>Streptophyta</taxon>
        <taxon>Embryophyta</taxon>
        <taxon>Tracheophyta</taxon>
        <taxon>Spermatophyta</taxon>
        <taxon>Magnoliopsida</taxon>
        <taxon>eudicotyledons</taxon>
        <taxon>Gunneridae</taxon>
        <taxon>Pentapetalae</taxon>
        <taxon>rosids</taxon>
        <taxon>fabids</taxon>
        <taxon>Rosales</taxon>
        <taxon>Cannabaceae</taxon>
        <taxon>Cannabis</taxon>
    </lineage>
</organism>
<protein>
    <recommendedName>
        <fullName evidence="1">Argonaute linker 2 domain-containing protein</fullName>
    </recommendedName>
</protein>
<dbReference type="Pfam" id="PF16488">
    <property type="entry name" value="ArgoL2"/>
    <property type="match status" value="1"/>
</dbReference>
<feature type="domain" description="Argonaute linker 2" evidence="1">
    <location>
        <begin position="128"/>
        <end position="166"/>
    </location>
</feature>
<dbReference type="InterPro" id="IPR032472">
    <property type="entry name" value="ArgoL2"/>
</dbReference>
<reference evidence="2" key="1">
    <citation type="submission" date="2018-11" db="EMBL/GenBank/DDBJ databases">
        <authorList>
            <person name="Grassa J C."/>
        </authorList>
    </citation>
    <scope>NUCLEOTIDE SEQUENCE [LARGE SCALE GENOMIC DNA]</scope>
</reference>
<reference evidence="2" key="2">
    <citation type="submission" date="2021-03" db="UniProtKB">
        <authorList>
            <consortium name="EnsemblPlants"/>
        </authorList>
    </citation>
    <scope>IDENTIFICATION</scope>
</reference>
<dbReference type="Gramene" id="evm.model.04.1408">
    <property type="protein sequence ID" value="cds.evm.model.04.1408"/>
    <property type="gene ID" value="evm.TU.04.1408"/>
</dbReference>
<dbReference type="Proteomes" id="UP000596661">
    <property type="component" value="Chromosome 4"/>
</dbReference>
<proteinExistence type="predicted"/>
<accession>A0A803PCX8</accession>
<dbReference type="EMBL" id="UZAU01000388">
    <property type="status" value="NOT_ANNOTATED_CDS"/>
    <property type="molecule type" value="Genomic_DNA"/>
</dbReference>
<dbReference type="Gene3D" id="3.40.50.2300">
    <property type="match status" value="1"/>
</dbReference>
<sequence length="234" mass="27232">MRLFSDNYVIKNVGDTAALLSFENQVEALEKIEFRKVNWNSITPIIDKGSPYANFWMERWIIVSVSDYASDSLRKLVKIKGWQVLAIGNSKTPSDWSLKCAIFQPFSPQLFFSISFFVSFSCSNQKETVEHNAYDQDPYAKEFGIRISEKLAYVEAQILPAPWLKYHDTGKEKNCLPQVGQWNMMNKEFNTKPVIPIYNARPEQVEKALKHVYHAYFHEQNKRKRIRACVSYLA</sequence>
<dbReference type="EnsemblPlants" id="evm.model.04.1408">
    <property type="protein sequence ID" value="cds.evm.model.04.1408"/>
    <property type="gene ID" value="evm.TU.04.1408"/>
</dbReference>
<keyword evidence="3" id="KW-1185">Reference proteome</keyword>